<accession>B7FKY3</accession>
<evidence type="ECO:0000313" key="1">
    <source>
        <dbReference type="EMBL" id="ACJ85417.1"/>
    </source>
</evidence>
<protein>
    <submittedName>
        <fullName evidence="1">Uncharacterized protein</fullName>
    </submittedName>
</protein>
<name>B7FKY3_MEDTR</name>
<proteinExistence type="evidence at transcript level"/>
<organism evidence="1">
    <name type="scientific">Medicago truncatula</name>
    <name type="common">Barrel medic</name>
    <name type="synonym">Medicago tribuloides</name>
    <dbReference type="NCBI Taxonomy" id="3880"/>
    <lineage>
        <taxon>Eukaryota</taxon>
        <taxon>Viridiplantae</taxon>
        <taxon>Streptophyta</taxon>
        <taxon>Embryophyta</taxon>
        <taxon>Tracheophyta</taxon>
        <taxon>Spermatophyta</taxon>
        <taxon>Magnoliopsida</taxon>
        <taxon>eudicotyledons</taxon>
        <taxon>Gunneridae</taxon>
        <taxon>Pentapetalae</taxon>
        <taxon>rosids</taxon>
        <taxon>fabids</taxon>
        <taxon>Fabales</taxon>
        <taxon>Fabaceae</taxon>
        <taxon>Papilionoideae</taxon>
        <taxon>50 kb inversion clade</taxon>
        <taxon>NPAAA clade</taxon>
        <taxon>Hologalegina</taxon>
        <taxon>IRL clade</taxon>
        <taxon>Trifolieae</taxon>
        <taxon>Medicago</taxon>
    </lineage>
</organism>
<dbReference type="AlphaFoldDB" id="B7FKY3"/>
<dbReference type="EMBL" id="BT052754">
    <property type="protein sequence ID" value="ACJ85417.1"/>
    <property type="molecule type" value="mRNA"/>
</dbReference>
<sequence length="43" mass="4858">MLADVIPKLESFWKVRALFRCRLCPCALVLHTSQTVITTPDPS</sequence>
<reference evidence="1" key="1">
    <citation type="submission" date="2008-12" db="EMBL/GenBank/DDBJ databases">
        <title>Medicago truncatula full length cdna cloning project.</title>
        <authorList>
            <person name="Moskal W."/>
            <person name="Chan A."/>
            <person name="Cheung F."/>
            <person name="Xiao Y."/>
            <person name="Town C.D."/>
        </authorList>
    </citation>
    <scope>NUCLEOTIDE SEQUENCE</scope>
</reference>